<dbReference type="Pfam" id="PF02397">
    <property type="entry name" value="Bac_transf"/>
    <property type="match status" value="1"/>
</dbReference>
<evidence type="ECO:0000313" key="5">
    <source>
        <dbReference type="Proteomes" id="UP000253908"/>
    </source>
</evidence>
<reference evidence="5" key="1">
    <citation type="submission" date="2017-11" db="EMBL/GenBank/DDBJ databases">
        <authorList>
            <person name="Zhu W."/>
        </authorList>
    </citation>
    <scope>NUCLEOTIDE SEQUENCE [LARGE SCALE GENOMIC DNA]</scope>
    <source>
        <strain evidence="5">160</strain>
    </source>
</reference>
<dbReference type="GO" id="GO:0016780">
    <property type="term" value="F:phosphotransferase activity, for other substituted phosphate groups"/>
    <property type="evidence" value="ECO:0007669"/>
    <property type="project" value="TreeGrafter"/>
</dbReference>
<feature type="transmembrane region" description="Helical" evidence="2">
    <location>
        <begin position="30"/>
        <end position="50"/>
    </location>
</feature>
<gene>
    <name evidence="4" type="ORF">CUC15_05505</name>
</gene>
<dbReference type="RefSeq" id="WP_114915714.1">
    <property type="nucleotide sequence ID" value="NZ_CP024848.1"/>
</dbReference>
<dbReference type="PANTHER" id="PTHR30576">
    <property type="entry name" value="COLANIC BIOSYNTHESIS UDP-GLUCOSE LIPID CARRIER TRANSFERASE"/>
    <property type="match status" value="1"/>
</dbReference>
<dbReference type="KEGG" id="ocn:CUC15_05505"/>
<accession>A0A345PEJ0</accession>
<dbReference type="EMBL" id="CP024848">
    <property type="protein sequence ID" value="AXI08420.1"/>
    <property type="molecule type" value="Genomic_DNA"/>
</dbReference>
<dbReference type="AlphaFoldDB" id="A0A345PEJ0"/>
<dbReference type="Proteomes" id="UP000253908">
    <property type="component" value="Chromosome"/>
</dbReference>
<evidence type="ECO:0000256" key="2">
    <source>
        <dbReference type="SAM" id="Phobius"/>
    </source>
</evidence>
<dbReference type="InterPro" id="IPR003362">
    <property type="entry name" value="Bact_transf"/>
</dbReference>
<comment type="similarity">
    <text evidence="1">Belongs to the bacterial sugar transferase family.</text>
</comment>
<keyword evidence="2" id="KW-1133">Transmembrane helix</keyword>
<evidence type="ECO:0000259" key="3">
    <source>
        <dbReference type="Pfam" id="PF02397"/>
    </source>
</evidence>
<organism evidence="4 5">
    <name type="scientific">Oceanobacillus zhaokaii</name>
    <dbReference type="NCBI Taxonomy" id="2052660"/>
    <lineage>
        <taxon>Bacteria</taxon>
        <taxon>Bacillati</taxon>
        <taxon>Bacillota</taxon>
        <taxon>Bacilli</taxon>
        <taxon>Bacillales</taxon>
        <taxon>Bacillaceae</taxon>
        <taxon>Oceanobacillus</taxon>
    </lineage>
</organism>
<feature type="domain" description="Bacterial sugar transferase" evidence="3">
    <location>
        <begin position="28"/>
        <end position="211"/>
    </location>
</feature>
<name>A0A345PEJ0_9BACI</name>
<proteinExistence type="inferred from homology"/>
<keyword evidence="5" id="KW-1185">Reference proteome</keyword>
<evidence type="ECO:0000256" key="1">
    <source>
        <dbReference type="ARBA" id="ARBA00006464"/>
    </source>
</evidence>
<sequence>MEMQEHIGSRVEARLSSRKRKVMYFVIKRVTDIVISFCLLLILSPLLWFISNRINKKEGTPIFDRKRCIGKGTNSFIMYSFRTMTNPSMVIRSIPLDPNLAVFTSTNNTSGILTSTGIWLKRYHLHLLPQLWNVLKGEMSLVGPTPIIIDGTNSSLNRLQVKPGITGYAQVFGNKESTVQFRNNANQFYIENCSYKLDLILLFQTLKKLFKKKPKSF</sequence>
<keyword evidence="2" id="KW-0472">Membrane</keyword>
<protein>
    <recommendedName>
        <fullName evidence="3">Bacterial sugar transferase domain-containing protein</fullName>
    </recommendedName>
</protein>
<dbReference type="PANTHER" id="PTHR30576:SF0">
    <property type="entry name" value="UNDECAPRENYL-PHOSPHATE N-ACETYLGALACTOSAMINYL 1-PHOSPHATE TRANSFERASE-RELATED"/>
    <property type="match status" value="1"/>
</dbReference>
<dbReference type="OrthoDB" id="9808602at2"/>
<evidence type="ECO:0000313" key="4">
    <source>
        <dbReference type="EMBL" id="AXI08420.1"/>
    </source>
</evidence>
<keyword evidence="2" id="KW-0812">Transmembrane</keyword>